<dbReference type="Pfam" id="PF03899">
    <property type="entry name" value="ATP-synt_I"/>
    <property type="match status" value="1"/>
</dbReference>
<evidence type="ECO:0000313" key="8">
    <source>
        <dbReference type="Proteomes" id="UP000005536"/>
    </source>
</evidence>
<evidence type="ECO:0000256" key="5">
    <source>
        <dbReference type="ARBA" id="ARBA00023136"/>
    </source>
</evidence>
<evidence type="ECO:0000256" key="2">
    <source>
        <dbReference type="ARBA" id="ARBA00022475"/>
    </source>
</evidence>
<keyword evidence="5 6" id="KW-0472">Membrane</keyword>
<protein>
    <recommendedName>
        <fullName evidence="9">ATP synthase subunit I</fullName>
    </recommendedName>
</protein>
<dbReference type="Proteomes" id="UP000005536">
    <property type="component" value="Unassembled WGS sequence"/>
</dbReference>
<organism evidence="7 8">
    <name type="scientific">Neisseria elongata subsp. glycolytica ATCC 29315</name>
    <dbReference type="NCBI Taxonomy" id="546263"/>
    <lineage>
        <taxon>Bacteria</taxon>
        <taxon>Pseudomonadati</taxon>
        <taxon>Pseudomonadota</taxon>
        <taxon>Betaproteobacteria</taxon>
        <taxon>Neisseriales</taxon>
        <taxon>Neisseriaceae</taxon>
        <taxon>Neisseria</taxon>
    </lineage>
</organism>
<evidence type="ECO:0000256" key="6">
    <source>
        <dbReference type="SAM" id="Phobius"/>
    </source>
</evidence>
<evidence type="ECO:0008006" key="9">
    <source>
        <dbReference type="Google" id="ProtNLM"/>
    </source>
</evidence>
<feature type="transmembrane region" description="Helical" evidence="6">
    <location>
        <begin position="29"/>
        <end position="49"/>
    </location>
</feature>
<evidence type="ECO:0000313" key="7">
    <source>
        <dbReference type="EMBL" id="EFE50636.1"/>
    </source>
</evidence>
<comment type="subcellular location">
    <subcellularLocation>
        <location evidence="1">Cell membrane</location>
        <topology evidence="1">Multi-pass membrane protein</topology>
    </subcellularLocation>
</comment>
<proteinExistence type="predicted"/>
<name>D4DND4_NEIEG</name>
<gene>
    <name evidence="7" type="ORF">NEIELOOT_00546</name>
</gene>
<dbReference type="GO" id="GO:0005886">
    <property type="term" value="C:plasma membrane"/>
    <property type="evidence" value="ECO:0007669"/>
    <property type="project" value="UniProtKB-SubCell"/>
</dbReference>
<reference evidence="7 8" key="1">
    <citation type="submission" date="2010-02" db="EMBL/GenBank/DDBJ databases">
        <authorList>
            <person name="Weinstock G."/>
            <person name="Sodergren E."/>
            <person name="Clifton S."/>
            <person name="Fulton L."/>
            <person name="Fulton B."/>
            <person name="Courtney L."/>
            <person name="Fronick C."/>
            <person name="Harrison M."/>
            <person name="Strong C."/>
            <person name="Farmer C."/>
            <person name="Delahaunty K."/>
            <person name="Markovic C."/>
            <person name="Hall O."/>
            <person name="Minx P."/>
            <person name="Tomlinson C."/>
            <person name="Mitreva M."/>
            <person name="Nelson J."/>
            <person name="Hou S."/>
            <person name="Wollam A."/>
            <person name="Pepin K.H."/>
            <person name="Johnson M."/>
            <person name="Bhonagiri V."/>
            <person name="Zhang X."/>
            <person name="Suruliraj S."/>
            <person name="Warren W."/>
            <person name="Chinwalla A."/>
            <person name="Mardis E.R."/>
            <person name="Wilson R.K."/>
        </authorList>
    </citation>
    <scope>NUCLEOTIDE SEQUENCE [LARGE SCALE GENOMIC DNA]</scope>
    <source>
        <strain evidence="7 8">ATCC 29315</strain>
    </source>
</reference>
<evidence type="ECO:0000256" key="1">
    <source>
        <dbReference type="ARBA" id="ARBA00004651"/>
    </source>
</evidence>
<feature type="transmembrane region" description="Helical" evidence="6">
    <location>
        <begin position="91"/>
        <end position="109"/>
    </location>
</feature>
<dbReference type="InterPro" id="IPR005598">
    <property type="entry name" value="ATP_synth_I"/>
</dbReference>
<accession>D4DND4</accession>
<evidence type="ECO:0000256" key="4">
    <source>
        <dbReference type="ARBA" id="ARBA00022989"/>
    </source>
</evidence>
<keyword evidence="3 6" id="KW-0812">Transmembrane</keyword>
<sequence>MVKILYLQLAVLLVVVALSGLIAGSPAAWSAAAGGVSYVLPSAVTVLFLNIFRSMPQYAGYAFIFGEGLRIVLALVLMVAFFALYHQELRFIPFLLGLLATSHVIFLFLESKISCQAQVKP</sequence>
<evidence type="ECO:0000256" key="3">
    <source>
        <dbReference type="ARBA" id="ARBA00022692"/>
    </source>
</evidence>
<feature type="transmembrane region" description="Helical" evidence="6">
    <location>
        <begin position="61"/>
        <end position="85"/>
    </location>
</feature>
<dbReference type="AlphaFoldDB" id="D4DND4"/>
<dbReference type="STRING" id="546263.NELON_00325"/>
<keyword evidence="2" id="KW-1003">Cell membrane</keyword>
<keyword evidence="4 6" id="KW-1133">Transmembrane helix</keyword>
<dbReference type="EMBL" id="ADBF01000013">
    <property type="protein sequence ID" value="EFE50636.1"/>
    <property type="molecule type" value="Genomic_DNA"/>
</dbReference>
<comment type="caution">
    <text evidence="7">The sequence shown here is derived from an EMBL/GenBank/DDBJ whole genome shotgun (WGS) entry which is preliminary data.</text>
</comment>